<protein>
    <submittedName>
        <fullName evidence="2">Reverse transcriptase (RNA-dependent DNA polymerase)</fullName>
    </submittedName>
</protein>
<proteinExistence type="predicted"/>
<dbReference type="Pfam" id="PF00078">
    <property type="entry name" value="RVT_1"/>
    <property type="match status" value="1"/>
</dbReference>
<evidence type="ECO:0000259" key="1">
    <source>
        <dbReference type="PROSITE" id="PS50878"/>
    </source>
</evidence>
<dbReference type="AlphaFoldDB" id="A0AAW1NMK9"/>
<dbReference type="PANTHER" id="PTHR37984">
    <property type="entry name" value="PROTEIN CBG26694"/>
    <property type="match status" value="1"/>
</dbReference>
<dbReference type="Gene3D" id="3.10.10.10">
    <property type="entry name" value="HIV Type 1 Reverse Transcriptase, subunit A, domain 1"/>
    <property type="match status" value="1"/>
</dbReference>
<keyword evidence="2" id="KW-0695">RNA-directed DNA polymerase</keyword>
<comment type="caution">
    <text evidence="2">The sequence shown here is derived from an EMBL/GenBank/DDBJ whole genome shotgun (WGS) entry which is preliminary data.</text>
</comment>
<dbReference type="GO" id="GO:0003964">
    <property type="term" value="F:RNA-directed DNA polymerase activity"/>
    <property type="evidence" value="ECO:0007669"/>
    <property type="project" value="UniProtKB-KW"/>
</dbReference>
<keyword evidence="2" id="KW-0808">Transferase</keyword>
<evidence type="ECO:0000313" key="3">
    <source>
        <dbReference type="Proteomes" id="UP001458880"/>
    </source>
</evidence>
<gene>
    <name evidence="2" type="ORF">QE152_g155</name>
</gene>
<dbReference type="PROSITE" id="PS50878">
    <property type="entry name" value="RT_POL"/>
    <property type="match status" value="1"/>
</dbReference>
<reference evidence="2 3" key="1">
    <citation type="journal article" date="2024" name="BMC Genomics">
        <title>De novo assembly and annotation of Popillia japonica's genome with initial clues to its potential as an invasive pest.</title>
        <authorList>
            <person name="Cucini C."/>
            <person name="Boschi S."/>
            <person name="Funari R."/>
            <person name="Cardaioli E."/>
            <person name="Iannotti N."/>
            <person name="Marturano G."/>
            <person name="Paoli F."/>
            <person name="Bruttini M."/>
            <person name="Carapelli A."/>
            <person name="Frati F."/>
            <person name="Nardi F."/>
        </authorList>
    </citation>
    <scope>NUCLEOTIDE SEQUENCE [LARGE SCALE GENOMIC DNA]</scope>
    <source>
        <strain evidence="2">DMR45628</strain>
    </source>
</reference>
<dbReference type="Gene3D" id="3.30.70.270">
    <property type="match status" value="1"/>
</dbReference>
<dbReference type="SUPFAM" id="SSF56672">
    <property type="entry name" value="DNA/RNA polymerases"/>
    <property type="match status" value="1"/>
</dbReference>
<evidence type="ECO:0000313" key="2">
    <source>
        <dbReference type="EMBL" id="KAK9759227.1"/>
    </source>
</evidence>
<dbReference type="InterPro" id="IPR000477">
    <property type="entry name" value="RT_dom"/>
</dbReference>
<keyword evidence="3" id="KW-1185">Reference proteome</keyword>
<dbReference type="Proteomes" id="UP001458880">
    <property type="component" value="Unassembled WGS sequence"/>
</dbReference>
<keyword evidence="2" id="KW-0548">Nucleotidyltransferase</keyword>
<dbReference type="InterPro" id="IPR043128">
    <property type="entry name" value="Rev_trsase/Diguanyl_cyclase"/>
</dbReference>
<dbReference type="PANTHER" id="PTHR37984:SF5">
    <property type="entry name" value="PROTEIN NYNRIN-LIKE"/>
    <property type="match status" value="1"/>
</dbReference>
<accession>A0AAW1NMK9</accession>
<dbReference type="CDD" id="cd01647">
    <property type="entry name" value="RT_LTR"/>
    <property type="match status" value="1"/>
</dbReference>
<dbReference type="InterPro" id="IPR043502">
    <property type="entry name" value="DNA/RNA_pol_sf"/>
</dbReference>
<organism evidence="2 3">
    <name type="scientific">Popillia japonica</name>
    <name type="common">Japanese beetle</name>
    <dbReference type="NCBI Taxonomy" id="7064"/>
    <lineage>
        <taxon>Eukaryota</taxon>
        <taxon>Metazoa</taxon>
        <taxon>Ecdysozoa</taxon>
        <taxon>Arthropoda</taxon>
        <taxon>Hexapoda</taxon>
        <taxon>Insecta</taxon>
        <taxon>Pterygota</taxon>
        <taxon>Neoptera</taxon>
        <taxon>Endopterygota</taxon>
        <taxon>Coleoptera</taxon>
        <taxon>Polyphaga</taxon>
        <taxon>Scarabaeiformia</taxon>
        <taxon>Scarabaeidae</taxon>
        <taxon>Rutelinae</taxon>
        <taxon>Popillia</taxon>
    </lineage>
</organism>
<dbReference type="EMBL" id="JASPKY010000001">
    <property type="protein sequence ID" value="KAK9759227.1"/>
    <property type="molecule type" value="Genomic_DNA"/>
</dbReference>
<feature type="domain" description="Reverse transcriptase" evidence="1">
    <location>
        <begin position="1"/>
        <end position="132"/>
    </location>
</feature>
<name>A0AAW1NMK9_POPJA</name>
<dbReference type="InterPro" id="IPR050951">
    <property type="entry name" value="Retrovirus_Pol_polyprotein"/>
</dbReference>
<sequence length="244" mass="28239">MQFFDQLRRQLGNGLTYSKIDLKDAYLQFEVEEASRKYLIISTHKGYFQYNRLPFGIVNAPALFCRYIENLLNGIDNVAVYFDDIAITGPTNKKHLDNLKEVFKRLRSMGLRVQLNKCTFMKPTIEYLGHEFSKDGIRPTLKVPNENQEKTEITTPQNLEPEINDFSIVSVPGTTTPQTETTQLRRSTRTKNQEKTEITTPQNLEPEINDFSIVSVPGTTTLQTETTQLRRSTRIRTIPRRYPE</sequence>